<feature type="compositionally biased region" description="Basic and acidic residues" evidence="1">
    <location>
        <begin position="379"/>
        <end position="388"/>
    </location>
</feature>
<feature type="compositionally biased region" description="Basic residues" evidence="1">
    <location>
        <begin position="389"/>
        <end position="409"/>
    </location>
</feature>
<name>A0AAW0YUD9_9TREE</name>
<keyword evidence="3" id="KW-1185">Reference proteome</keyword>
<feature type="compositionally biased region" description="Acidic residues" evidence="1">
    <location>
        <begin position="366"/>
        <end position="378"/>
    </location>
</feature>
<feature type="region of interest" description="Disordered" evidence="1">
    <location>
        <begin position="341"/>
        <end position="417"/>
    </location>
</feature>
<dbReference type="Proteomes" id="UP001388673">
    <property type="component" value="Unassembled WGS sequence"/>
</dbReference>
<comment type="caution">
    <text evidence="2">The sequence shown here is derived from an EMBL/GenBank/DDBJ whole genome shotgun (WGS) entry which is preliminary data.</text>
</comment>
<feature type="region of interest" description="Disordered" evidence="1">
    <location>
        <begin position="560"/>
        <end position="592"/>
    </location>
</feature>
<dbReference type="EMBL" id="JBCAWK010000013">
    <property type="protein sequence ID" value="KAK8844719.1"/>
    <property type="molecule type" value="Genomic_DNA"/>
</dbReference>
<dbReference type="AlphaFoldDB" id="A0AAW0YUD9"/>
<evidence type="ECO:0000313" key="2">
    <source>
        <dbReference type="EMBL" id="KAK8844719.1"/>
    </source>
</evidence>
<reference evidence="2 3" key="1">
    <citation type="journal article" date="2024" name="bioRxiv">
        <title>Comparative genomics of Cryptococcus and Kwoniella reveals pathogenesis evolution and contrasting karyotype dynamics via intercentromeric recombination or chromosome fusion.</title>
        <authorList>
            <person name="Coelho M.A."/>
            <person name="David-Palma M."/>
            <person name="Shea T."/>
            <person name="Bowers K."/>
            <person name="McGinley-Smith S."/>
            <person name="Mohammad A.W."/>
            <person name="Gnirke A."/>
            <person name="Yurkov A.M."/>
            <person name="Nowrousian M."/>
            <person name="Sun S."/>
            <person name="Cuomo C.A."/>
            <person name="Heitman J."/>
        </authorList>
    </citation>
    <scope>NUCLEOTIDE SEQUENCE [LARGE SCALE GENOMIC DNA]</scope>
    <source>
        <strain evidence="2 3">CBS 13917</strain>
    </source>
</reference>
<organism evidence="2 3">
    <name type="scientific">Kwoniella newhampshirensis</name>
    <dbReference type="NCBI Taxonomy" id="1651941"/>
    <lineage>
        <taxon>Eukaryota</taxon>
        <taxon>Fungi</taxon>
        <taxon>Dikarya</taxon>
        <taxon>Basidiomycota</taxon>
        <taxon>Agaricomycotina</taxon>
        <taxon>Tremellomycetes</taxon>
        <taxon>Tremellales</taxon>
        <taxon>Cryptococcaceae</taxon>
        <taxon>Kwoniella</taxon>
    </lineage>
</organism>
<accession>A0AAW0YUD9</accession>
<dbReference type="GeneID" id="92183827"/>
<gene>
    <name evidence="2" type="ORF">IAR55_006569</name>
</gene>
<proteinExistence type="predicted"/>
<evidence type="ECO:0000256" key="1">
    <source>
        <dbReference type="SAM" id="MobiDB-lite"/>
    </source>
</evidence>
<protein>
    <recommendedName>
        <fullName evidence="4">Adhesin domain-containing protein</fullName>
    </recommendedName>
</protein>
<evidence type="ECO:0000313" key="3">
    <source>
        <dbReference type="Proteomes" id="UP001388673"/>
    </source>
</evidence>
<dbReference type="KEGG" id="kne:92183827"/>
<sequence>MPALPTYHLVPADEKRPFDSVSNFERKSEPDVEFDVRKHHPASVGGRRDDPLDSTSYIARTKAGFNGLSKVKKALIVLAVVWFTIAAAHKIAHFVSRDDHHDQKWVKYKMNGVTYARERPRLGAVAAWGCHGTFGQNRLDSITTLYALANVLDGEYRSANATFPASLGREDHYDIKFTGTEGHVVISRADDQTVTEGKHAPVNIVVESTWLGAGEATAEDVQMMTDGRFNSLAISPTTTDINHTVHIVLPAHKRKISSLSISTTFGLKLDIEPSAQDVIIKHMDVKSQAGDITLPPCIGGAIQLKTTYGNITGTFNVSKELTLSTIAGNIDAKINVVPLFPPHRPHPKMGQALDHDDDFGSRQEHDDDDDDDDDEEEHEDNHKDEKKDGKRHHKYDKQYHKHQKKHDQHHKNYENRKSPWSPLSWFISRPPHHPTPDHPPASRSVGIGAYASSGSIKLNVTHQAQFISSEIKAFSHAGDVAVKAADFFQGFYLVGTNYGKFGVSVPESMKRNRVLEEVVTETGGKQKGLVFYEPRKDMTDSTSEAETTVDELIRPPVDYEFGYDQRPEHPPHHPPHRGSTQPRPLPGASEVIAHTDVGNVTVVL</sequence>
<dbReference type="RefSeq" id="XP_066799943.1">
    <property type="nucleotide sequence ID" value="XM_066949649.1"/>
</dbReference>
<evidence type="ECO:0008006" key="4">
    <source>
        <dbReference type="Google" id="ProtNLM"/>
    </source>
</evidence>